<dbReference type="EMBL" id="LT603725">
    <property type="protein sequence ID" value="SCA96179.1"/>
    <property type="molecule type" value="Genomic_DNA"/>
</dbReference>
<dbReference type="InterPro" id="IPR001173">
    <property type="entry name" value="Glyco_trans_2-like"/>
</dbReference>
<gene>
    <name evidence="2" type="primary">wctH</name>
    <name evidence="2" type="synonym">KL153_00015</name>
</gene>
<sequence>MCKVSVIIPVYNIEKFLPECIESLIKQNLESSEFIFINDGSTDSSGKILEQYIKKDKRIRVLNKPNGGVVTVRPLGIKEAKGEFIFFLDGDDSILPDTLHKLYDIASSNHCDIVSGSHLAERDAIEEWHFRWGDKLYTSNLDFLTDSIKYNNFYIWGKLFNAKIFTSEFYYGDSNYGEDGVFLLQLINRANRIYATSDIVYRYRLRENSLTSAPTVQSYLGRYQSSKFIYDYVSTNYQDQRANSIAEYYFLCQVYKTILDCGNAFAAQSPQSVISLEMVERHKKELKDRYALAYVILKIYTFNTKLSIGLVQLSKKLKKIIRLIKK</sequence>
<keyword evidence="2" id="KW-0808">Transferase</keyword>
<dbReference type="PANTHER" id="PTHR22916:SF3">
    <property type="entry name" value="UDP-GLCNAC:BETAGAL BETA-1,3-N-ACETYLGLUCOSAMINYLTRANSFERASE-LIKE PROTEIN 1"/>
    <property type="match status" value="1"/>
</dbReference>
<evidence type="ECO:0000259" key="1">
    <source>
        <dbReference type="Pfam" id="PF00535"/>
    </source>
</evidence>
<name>A0A1C3T023_KLEPN</name>
<organism evidence="2">
    <name type="scientific">Klebsiella pneumoniae</name>
    <dbReference type="NCBI Taxonomy" id="573"/>
    <lineage>
        <taxon>Bacteria</taxon>
        <taxon>Pseudomonadati</taxon>
        <taxon>Pseudomonadota</taxon>
        <taxon>Gammaproteobacteria</taxon>
        <taxon>Enterobacterales</taxon>
        <taxon>Enterobacteriaceae</taxon>
        <taxon>Klebsiella/Raoultella group</taxon>
        <taxon>Klebsiella</taxon>
        <taxon>Klebsiella pneumoniae complex</taxon>
    </lineage>
</organism>
<dbReference type="InterPro" id="IPR029044">
    <property type="entry name" value="Nucleotide-diphossugar_trans"/>
</dbReference>
<dbReference type="PANTHER" id="PTHR22916">
    <property type="entry name" value="GLYCOSYLTRANSFERASE"/>
    <property type="match status" value="1"/>
</dbReference>
<dbReference type="GO" id="GO:0016758">
    <property type="term" value="F:hexosyltransferase activity"/>
    <property type="evidence" value="ECO:0007669"/>
    <property type="project" value="UniProtKB-ARBA"/>
</dbReference>
<dbReference type="CDD" id="cd00761">
    <property type="entry name" value="Glyco_tranf_GTA_type"/>
    <property type="match status" value="1"/>
</dbReference>
<evidence type="ECO:0000313" key="2">
    <source>
        <dbReference type="EMBL" id="SCA96179.1"/>
    </source>
</evidence>
<feature type="domain" description="Glycosyltransferase 2-like" evidence="1">
    <location>
        <begin position="5"/>
        <end position="140"/>
    </location>
</feature>
<dbReference type="Gene3D" id="3.90.550.10">
    <property type="entry name" value="Spore Coat Polysaccharide Biosynthesis Protein SpsA, Chain A"/>
    <property type="match status" value="1"/>
</dbReference>
<reference evidence="2" key="2">
    <citation type="submission" date="2016-08" db="EMBL/GenBank/DDBJ databases">
        <title>Klebsiella loci capsule.</title>
        <authorList>
            <person name="Holt K.E."/>
            <person name="Thomson N.R."/>
        </authorList>
    </citation>
    <scope>NUCLEOTIDE SEQUENCE</scope>
    <source>
        <strain evidence="2">K280N</strain>
    </source>
</reference>
<proteinExistence type="predicted"/>
<dbReference type="RefSeq" id="WP_095032913.1">
    <property type="nucleotide sequence ID" value="NZ_CBCYFK010000073.1"/>
</dbReference>
<dbReference type="SUPFAM" id="SSF53448">
    <property type="entry name" value="Nucleotide-diphospho-sugar transferases"/>
    <property type="match status" value="1"/>
</dbReference>
<dbReference type="Pfam" id="PF00535">
    <property type="entry name" value="Glycos_transf_2"/>
    <property type="match status" value="1"/>
</dbReference>
<protein>
    <submittedName>
        <fullName evidence="2">Putative glycosyltransferase</fullName>
    </submittedName>
</protein>
<dbReference type="AlphaFoldDB" id="A0A1C3T023"/>
<accession>A0A1C3T023</accession>
<reference evidence="2" key="1">
    <citation type="submission" date="2016-07" db="EMBL/GenBank/DDBJ databases">
        <authorList>
            <person name="Informatics P."/>
        </authorList>
    </citation>
    <scope>NUCLEOTIDE SEQUENCE</scope>
    <source>
        <strain evidence="2">K280N</strain>
    </source>
</reference>